<dbReference type="AlphaFoldDB" id="A0A6J5YBZ0"/>
<sequence length="328" mass="35234">MVSLRSRVVRVRRFAVSGLVIVVALGLLLASCMVNQTALDPADRLDPGYTFDPEPSIGRVRYGPDPQHHLDVFAPAGDALGIVMWFHSGGWGSGDQTNVDALVGSLHDRGWMIVTVDYRFVPDVRAPEIAADADRAIRFVRAHRDEWNAPTGPVIVAGGSAGGHIALLAAAAPGVFAGANLPDELRSQDPHVDGVISLVGPSDLPWYLTGNVFGDEMIENFLGCSGAVTPRLPLPTCTPGQAEAFSPLSWAYFAGYVHATLPPVFLAYGETDALVPPASQGTPIALVWQRSAGPEWTWYAIVQGEGHNLTYGVNSTAFYEWVHRVTER</sequence>
<dbReference type="EMBL" id="CAEMXZ010000022">
    <property type="protein sequence ID" value="CAB4322985.1"/>
    <property type="molecule type" value="Genomic_DNA"/>
</dbReference>
<evidence type="ECO:0000313" key="3">
    <source>
        <dbReference type="EMBL" id="CAB4322985.1"/>
    </source>
</evidence>
<dbReference type="GO" id="GO:0016787">
    <property type="term" value="F:hydrolase activity"/>
    <property type="evidence" value="ECO:0007669"/>
    <property type="project" value="UniProtKB-KW"/>
</dbReference>
<dbReference type="Pfam" id="PF20434">
    <property type="entry name" value="BD-FAE"/>
    <property type="match status" value="1"/>
</dbReference>
<gene>
    <name evidence="3" type="ORF">UFOPK1392_00729</name>
    <name evidence="4" type="ORF">UFOPK3733_00145</name>
</gene>
<evidence type="ECO:0000313" key="4">
    <source>
        <dbReference type="EMBL" id="CAB4922332.1"/>
    </source>
</evidence>
<evidence type="ECO:0000259" key="2">
    <source>
        <dbReference type="Pfam" id="PF20434"/>
    </source>
</evidence>
<evidence type="ECO:0000256" key="1">
    <source>
        <dbReference type="ARBA" id="ARBA00022801"/>
    </source>
</evidence>
<dbReference type="PANTHER" id="PTHR48081">
    <property type="entry name" value="AB HYDROLASE SUPERFAMILY PROTEIN C4A8.06C"/>
    <property type="match status" value="1"/>
</dbReference>
<name>A0A6J5YBZ0_9ZZZZ</name>
<dbReference type="InterPro" id="IPR050300">
    <property type="entry name" value="GDXG_lipolytic_enzyme"/>
</dbReference>
<dbReference type="Gene3D" id="3.40.50.1820">
    <property type="entry name" value="alpha/beta hydrolase"/>
    <property type="match status" value="1"/>
</dbReference>
<dbReference type="SUPFAM" id="SSF53474">
    <property type="entry name" value="alpha/beta-Hydrolases"/>
    <property type="match status" value="1"/>
</dbReference>
<feature type="domain" description="BD-FAE-like" evidence="2">
    <location>
        <begin position="70"/>
        <end position="278"/>
    </location>
</feature>
<reference evidence="3" key="1">
    <citation type="submission" date="2020-05" db="EMBL/GenBank/DDBJ databases">
        <authorList>
            <person name="Chiriac C."/>
            <person name="Salcher M."/>
            <person name="Ghai R."/>
            <person name="Kavagutti S V."/>
        </authorList>
    </citation>
    <scope>NUCLEOTIDE SEQUENCE</scope>
</reference>
<dbReference type="InterPro" id="IPR029058">
    <property type="entry name" value="AB_hydrolase_fold"/>
</dbReference>
<protein>
    <submittedName>
        <fullName evidence="3">Unannotated protein</fullName>
    </submittedName>
</protein>
<dbReference type="InterPro" id="IPR049492">
    <property type="entry name" value="BD-FAE-like_dom"/>
</dbReference>
<proteinExistence type="predicted"/>
<dbReference type="PROSITE" id="PS51257">
    <property type="entry name" value="PROKAR_LIPOPROTEIN"/>
    <property type="match status" value="1"/>
</dbReference>
<dbReference type="PANTHER" id="PTHR48081:SF33">
    <property type="entry name" value="KYNURENINE FORMAMIDASE"/>
    <property type="match status" value="1"/>
</dbReference>
<dbReference type="EMBL" id="CAFBNC010000004">
    <property type="protein sequence ID" value="CAB4922332.1"/>
    <property type="molecule type" value="Genomic_DNA"/>
</dbReference>
<accession>A0A6J5YBZ0</accession>
<keyword evidence="1" id="KW-0378">Hydrolase</keyword>
<organism evidence="3">
    <name type="scientific">freshwater metagenome</name>
    <dbReference type="NCBI Taxonomy" id="449393"/>
    <lineage>
        <taxon>unclassified sequences</taxon>
        <taxon>metagenomes</taxon>
        <taxon>ecological metagenomes</taxon>
    </lineage>
</organism>